<keyword evidence="1" id="KW-0472">Membrane</keyword>
<feature type="transmembrane region" description="Helical" evidence="1">
    <location>
        <begin position="189"/>
        <end position="210"/>
    </location>
</feature>
<keyword evidence="1" id="KW-0812">Transmembrane</keyword>
<protein>
    <submittedName>
        <fullName evidence="2">Uncharacterized protein</fullName>
    </submittedName>
</protein>
<reference evidence="3" key="1">
    <citation type="journal article" date="2019" name="Int. J. Syst. Evol. Microbiol.">
        <title>The Global Catalogue of Microorganisms (GCM) 10K type strain sequencing project: providing services to taxonomists for standard genome sequencing and annotation.</title>
        <authorList>
            <consortium name="The Broad Institute Genomics Platform"/>
            <consortium name="The Broad Institute Genome Sequencing Center for Infectious Disease"/>
            <person name="Wu L."/>
            <person name="Ma J."/>
        </authorList>
    </citation>
    <scope>NUCLEOTIDE SEQUENCE [LARGE SCALE GENOMIC DNA]</scope>
    <source>
        <strain evidence="3">CCUG 56029</strain>
    </source>
</reference>
<evidence type="ECO:0000313" key="3">
    <source>
        <dbReference type="Proteomes" id="UP001597213"/>
    </source>
</evidence>
<feature type="transmembrane region" description="Helical" evidence="1">
    <location>
        <begin position="160"/>
        <end position="177"/>
    </location>
</feature>
<comment type="caution">
    <text evidence="2">The sequence shown here is derived from an EMBL/GenBank/DDBJ whole genome shotgun (WGS) entry which is preliminary data.</text>
</comment>
<keyword evidence="3" id="KW-1185">Reference proteome</keyword>
<accession>A0ABW4R9F2</accession>
<name>A0ABW4R9F2_9RHOB</name>
<feature type="transmembrane region" description="Helical" evidence="1">
    <location>
        <begin position="241"/>
        <end position="260"/>
    </location>
</feature>
<proteinExistence type="predicted"/>
<gene>
    <name evidence="2" type="ORF">ACFSCT_11095</name>
</gene>
<organism evidence="2 3">
    <name type="scientific">Paracoccus pacificus</name>
    <dbReference type="NCBI Taxonomy" id="1463598"/>
    <lineage>
        <taxon>Bacteria</taxon>
        <taxon>Pseudomonadati</taxon>
        <taxon>Pseudomonadota</taxon>
        <taxon>Alphaproteobacteria</taxon>
        <taxon>Rhodobacterales</taxon>
        <taxon>Paracoccaceae</taxon>
        <taxon>Paracoccus</taxon>
    </lineage>
</organism>
<feature type="transmembrane region" description="Helical" evidence="1">
    <location>
        <begin position="266"/>
        <end position="282"/>
    </location>
</feature>
<sequence length="286" mass="29809">MIIAALIFTVSGLFYATAPPEGLSTDQLEIIMTPTQSGLLMSDLGGGHQSGTADPQLWNLFLRPQGAFILLLLATHVAVLWRAARNWTEVELPVASAARKSASPNPSLSTWFSNSVEGIRQGFGGVFHAQAKNAQFVVAMLLSALWPGVAMNGYDVLGTVLAMVAMTFALAAAIRGVRTDTEARHTISVGIFAGWTVVVGFAALASLMITRMGVDTNIAIMACVALATICVILSQILTGGVPSIIITVMLVLVVIAAATMQTDPTQATAAVLGVAAMGVVLVRESS</sequence>
<dbReference type="RefSeq" id="WP_379142739.1">
    <property type="nucleotide sequence ID" value="NZ_JBHUEN010000031.1"/>
</dbReference>
<evidence type="ECO:0000313" key="2">
    <source>
        <dbReference type="EMBL" id="MFD1882259.1"/>
    </source>
</evidence>
<keyword evidence="1" id="KW-1133">Transmembrane helix</keyword>
<evidence type="ECO:0000256" key="1">
    <source>
        <dbReference type="SAM" id="Phobius"/>
    </source>
</evidence>
<dbReference type="Proteomes" id="UP001597213">
    <property type="component" value="Unassembled WGS sequence"/>
</dbReference>
<feature type="transmembrane region" description="Helical" evidence="1">
    <location>
        <begin position="216"/>
        <end position="234"/>
    </location>
</feature>
<dbReference type="EMBL" id="JBHUEN010000031">
    <property type="protein sequence ID" value="MFD1882259.1"/>
    <property type="molecule type" value="Genomic_DNA"/>
</dbReference>